<evidence type="ECO:0000313" key="1">
    <source>
        <dbReference type="EMBL" id="CAI9698760.1"/>
    </source>
</evidence>
<gene>
    <name evidence="1" type="ORF">MRATA1EN3_LOCUS9973</name>
</gene>
<protein>
    <submittedName>
        <fullName evidence="1">Uncharacterized protein</fullName>
    </submittedName>
</protein>
<evidence type="ECO:0000313" key="2">
    <source>
        <dbReference type="Proteomes" id="UP001162501"/>
    </source>
</evidence>
<dbReference type="EMBL" id="OX596086">
    <property type="protein sequence ID" value="CAI9698760.1"/>
    <property type="molecule type" value="Genomic_DNA"/>
</dbReference>
<accession>A0ACB0EDM8</accession>
<name>A0ACB0EDM8_RANTA</name>
<sequence>MRGRAPGKAHTASGGEDQRAAAGDPGGALLRELSPGRALGAREARETGTRPSHLRLSLRLALLCILCHSEAGIISACRGSRPGCPPTGPTGAFLPPNPWTVQGTLGTPSSRPQPGAGSPGLRSPVPPLPVRMPATRQSHPGHRPRPLAALGLSQAVLASPAGLPREMASARAHGCHSLLLLFSSHQRRKGHLHPEMPARLTAALGGQSPRFPPGWGASPRGARRETVQAIQTEELASGHRRLCSEVSGVCSSQAPPPSSHPEDDSLRGIVLRNRRGSVAAAVEASRPDKQRPRPEA</sequence>
<dbReference type="Proteomes" id="UP001162501">
    <property type="component" value="Chromosome 2"/>
</dbReference>
<reference evidence="1" key="1">
    <citation type="submission" date="2023-05" db="EMBL/GenBank/DDBJ databases">
        <authorList>
            <consortium name="ELIXIR-Norway"/>
        </authorList>
    </citation>
    <scope>NUCLEOTIDE SEQUENCE</scope>
</reference>
<proteinExistence type="predicted"/>
<organism evidence="1 2">
    <name type="scientific">Rangifer tarandus platyrhynchus</name>
    <name type="common">Svalbard reindeer</name>
    <dbReference type="NCBI Taxonomy" id="3082113"/>
    <lineage>
        <taxon>Eukaryota</taxon>
        <taxon>Metazoa</taxon>
        <taxon>Chordata</taxon>
        <taxon>Craniata</taxon>
        <taxon>Vertebrata</taxon>
        <taxon>Euteleostomi</taxon>
        <taxon>Mammalia</taxon>
        <taxon>Eutheria</taxon>
        <taxon>Laurasiatheria</taxon>
        <taxon>Artiodactyla</taxon>
        <taxon>Ruminantia</taxon>
        <taxon>Pecora</taxon>
        <taxon>Cervidae</taxon>
        <taxon>Odocoileinae</taxon>
        <taxon>Rangifer</taxon>
    </lineage>
</organism>